<dbReference type="EMBL" id="JANBPG010003430">
    <property type="protein sequence ID" value="KAJ1881150.1"/>
    <property type="molecule type" value="Genomic_DNA"/>
</dbReference>
<keyword evidence="2" id="KW-1185">Reference proteome</keyword>
<protein>
    <submittedName>
        <fullName evidence="1">Uncharacterized protein</fullName>
    </submittedName>
</protein>
<gene>
    <name evidence="1" type="ORF">LPJ66_011374</name>
</gene>
<sequence>MYSGYIPTRFATTNIRPVSPPSGVTTAVEPTPQYNSFFQHSQFIEANNGSNRAGALESGYDALMRTMSQVLTHGPPVDRRHEALRMVDDLCCGSPAKDTEKGMVLDEEKLLRLYTRSETLLPNGLRARNLLWRMDSRRLKNPKAASMSIATVTAAAAARASATTNWAIPSGKAAAATSLTDIQMAAVLSGPLTESPKTAAVHDFDIAFMPADHLAGSQHQNQQQKQQQQQSLDMQRRSSSHTLFNGSDQTPGFPEITRMQIQMQQPHSYMAALSNPTQDNDLDLELARPLELWDIPSID</sequence>
<evidence type="ECO:0000313" key="2">
    <source>
        <dbReference type="Proteomes" id="UP001150581"/>
    </source>
</evidence>
<evidence type="ECO:0000313" key="1">
    <source>
        <dbReference type="EMBL" id="KAJ1881150.1"/>
    </source>
</evidence>
<reference evidence="1" key="1">
    <citation type="submission" date="2022-07" db="EMBL/GenBank/DDBJ databases">
        <title>Phylogenomic reconstructions and comparative analyses of Kickxellomycotina fungi.</title>
        <authorList>
            <person name="Reynolds N.K."/>
            <person name="Stajich J.E."/>
            <person name="Barry K."/>
            <person name="Grigoriev I.V."/>
            <person name="Crous P."/>
            <person name="Smith M.E."/>
        </authorList>
    </citation>
    <scope>NUCLEOTIDE SEQUENCE</scope>
    <source>
        <strain evidence="1">Benny 63K</strain>
    </source>
</reference>
<feature type="non-terminal residue" evidence="1">
    <location>
        <position position="299"/>
    </location>
</feature>
<comment type="caution">
    <text evidence="1">The sequence shown here is derived from an EMBL/GenBank/DDBJ whole genome shotgun (WGS) entry which is preliminary data.</text>
</comment>
<name>A0ACC1I1Z3_9FUNG</name>
<dbReference type="Proteomes" id="UP001150581">
    <property type="component" value="Unassembled WGS sequence"/>
</dbReference>
<accession>A0ACC1I1Z3</accession>
<organism evidence="1 2">
    <name type="scientific">Kickxella alabastrina</name>
    <dbReference type="NCBI Taxonomy" id="61397"/>
    <lineage>
        <taxon>Eukaryota</taxon>
        <taxon>Fungi</taxon>
        <taxon>Fungi incertae sedis</taxon>
        <taxon>Zoopagomycota</taxon>
        <taxon>Kickxellomycotina</taxon>
        <taxon>Kickxellomycetes</taxon>
        <taxon>Kickxellales</taxon>
        <taxon>Kickxellaceae</taxon>
        <taxon>Kickxella</taxon>
    </lineage>
</organism>
<proteinExistence type="predicted"/>